<protein>
    <submittedName>
        <fullName evidence="1">Uncharacterized protein</fullName>
    </submittedName>
</protein>
<dbReference type="STRING" id="651661.SAMN05660293_03707"/>
<proteinExistence type="predicted"/>
<reference evidence="2" key="1">
    <citation type="submission" date="2017-02" db="EMBL/GenBank/DDBJ databases">
        <authorList>
            <person name="Varghese N."/>
            <person name="Submissions S."/>
        </authorList>
    </citation>
    <scope>NUCLEOTIDE SEQUENCE [LARGE SCALE GENOMIC DNA]</scope>
    <source>
        <strain evidence="2">DSM 22270</strain>
    </source>
</reference>
<dbReference type="AlphaFoldDB" id="A0A1T5G638"/>
<keyword evidence="2" id="KW-1185">Reference proteome</keyword>
<organism evidence="1 2">
    <name type="scientific">Dyadobacter psychrophilus</name>
    <dbReference type="NCBI Taxonomy" id="651661"/>
    <lineage>
        <taxon>Bacteria</taxon>
        <taxon>Pseudomonadati</taxon>
        <taxon>Bacteroidota</taxon>
        <taxon>Cytophagia</taxon>
        <taxon>Cytophagales</taxon>
        <taxon>Spirosomataceae</taxon>
        <taxon>Dyadobacter</taxon>
    </lineage>
</organism>
<sequence>MMKDNYREEYVRLLRMQQQRQRQQESDSEQLKAQLGYKHLKELEALESDVSFIKQALVMRRHYMEVQNLKRQEKRERMELIHKHSSEIKQLKSKWEDVDQSQLS</sequence>
<dbReference type="Proteomes" id="UP000190897">
    <property type="component" value="Unassembled WGS sequence"/>
</dbReference>
<dbReference type="EMBL" id="FUZA01000005">
    <property type="protein sequence ID" value="SKC03817.1"/>
    <property type="molecule type" value="Genomic_DNA"/>
</dbReference>
<evidence type="ECO:0000313" key="1">
    <source>
        <dbReference type="EMBL" id="SKC03817.1"/>
    </source>
</evidence>
<dbReference type="RefSeq" id="WP_082216233.1">
    <property type="nucleotide sequence ID" value="NZ_FUZA01000005.1"/>
</dbReference>
<name>A0A1T5G638_9BACT</name>
<accession>A0A1T5G638</accession>
<gene>
    <name evidence="1" type="ORF">SAMN05660293_03707</name>
</gene>
<evidence type="ECO:0000313" key="2">
    <source>
        <dbReference type="Proteomes" id="UP000190897"/>
    </source>
</evidence>